<sequence length="318" mass="35149">MKLFCQLIVLLALGCLLSACDSRKSAVNSSELPAFVAQKGNVYTITQGQTRLDINAGIGGRISSLKVDGVEMLLTADKAGNTIWGSTFWSSPQSEWSWPPIDVLDAAPYSLSVVDDRIVFTSKTDPGTGYQFIKSYGINAEKKCISIIYSIYNKSNVEKNVAGWEVTRFRPTGMTFFPQGNTESNSGIFYPLVVEHMGDITWANYRPEHILQNHHKLMTDGKEGWVAYANAGKILVKEFADVPVELIVAGEGEIELFANVEKTFWEVDQQGVMTKLAPGEHLDWEVRWHTRSLPASVPATLGSEELVNFVRGVLNGTH</sequence>
<evidence type="ECO:0000313" key="2">
    <source>
        <dbReference type="EMBL" id="GGY67252.1"/>
    </source>
</evidence>
<accession>A0ABQ3AXG9</accession>
<evidence type="ECO:0000313" key="3">
    <source>
        <dbReference type="Proteomes" id="UP000619761"/>
    </source>
</evidence>
<evidence type="ECO:0000256" key="1">
    <source>
        <dbReference type="SAM" id="SignalP"/>
    </source>
</evidence>
<keyword evidence="1" id="KW-0732">Signal</keyword>
<dbReference type="EMBL" id="BMYZ01000001">
    <property type="protein sequence ID" value="GGY67252.1"/>
    <property type="molecule type" value="Genomic_DNA"/>
</dbReference>
<protein>
    <recommendedName>
        <fullName evidence="4">DUF4380 domain-containing protein</fullName>
    </recommendedName>
</protein>
<dbReference type="PROSITE" id="PS51257">
    <property type="entry name" value="PROKAR_LIPOPROTEIN"/>
    <property type="match status" value="1"/>
</dbReference>
<reference evidence="3" key="1">
    <citation type="journal article" date="2019" name="Int. J. Syst. Evol. Microbiol.">
        <title>The Global Catalogue of Microorganisms (GCM) 10K type strain sequencing project: providing services to taxonomists for standard genome sequencing and annotation.</title>
        <authorList>
            <consortium name="The Broad Institute Genomics Platform"/>
            <consortium name="The Broad Institute Genome Sequencing Center for Infectious Disease"/>
            <person name="Wu L."/>
            <person name="Ma J."/>
        </authorList>
    </citation>
    <scope>NUCLEOTIDE SEQUENCE [LARGE SCALE GENOMIC DNA]</scope>
    <source>
        <strain evidence="3">KCTC 32239</strain>
    </source>
</reference>
<proteinExistence type="predicted"/>
<organism evidence="2 3">
    <name type="scientific">Cellvibrio zantedeschiae</name>
    <dbReference type="NCBI Taxonomy" id="1237077"/>
    <lineage>
        <taxon>Bacteria</taxon>
        <taxon>Pseudomonadati</taxon>
        <taxon>Pseudomonadota</taxon>
        <taxon>Gammaproteobacteria</taxon>
        <taxon>Cellvibrionales</taxon>
        <taxon>Cellvibrionaceae</taxon>
        <taxon>Cellvibrio</taxon>
    </lineage>
</organism>
<gene>
    <name evidence="2" type="ORF">GCM10011613_09200</name>
</gene>
<name>A0ABQ3AXG9_9GAMM</name>
<evidence type="ECO:0008006" key="4">
    <source>
        <dbReference type="Google" id="ProtNLM"/>
    </source>
</evidence>
<feature type="signal peptide" evidence="1">
    <location>
        <begin position="1"/>
        <end position="21"/>
    </location>
</feature>
<comment type="caution">
    <text evidence="2">The sequence shown here is derived from an EMBL/GenBank/DDBJ whole genome shotgun (WGS) entry which is preliminary data.</text>
</comment>
<dbReference type="Proteomes" id="UP000619761">
    <property type="component" value="Unassembled WGS sequence"/>
</dbReference>
<keyword evidence="3" id="KW-1185">Reference proteome</keyword>
<dbReference type="RefSeq" id="WP_189416369.1">
    <property type="nucleotide sequence ID" value="NZ_BMYZ01000001.1"/>
</dbReference>
<feature type="chain" id="PRO_5046572560" description="DUF4380 domain-containing protein" evidence="1">
    <location>
        <begin position="22"/>
        <end position="318"/>
    </location>
</feature>